<evidence type="ECO:0000256" key="3">
    <source>
        <dbReference type="ARBA" id="ARBA00022898"/>
    </source>
</evidence>
<evidence type="ECO:0000259" key="8">
    <source>
        <dbReference type="Pfam" id="PF00266"/>
    </source>
</evidence>
<sequence length="377" mass="40427">MKKEYLMAPGPSPVPPAALLDMAQPIFHHRTPRFKTLFGQVNEMLKVAFRTANPVITFTSSGTGALEASMVNTMSPGDKAIVINGGKFGERFLDICNAYCINVVEIPVEWGTAVDPAVVEAKLKEHPDAKVVCSTLCETSTGVLTDIKALGAIVAKTDAILICDAISGLAADDIRTDEWQVDMVAGGSQKALMIPPGLGFLSVSEKAKKLIDNAKCQKFYFNLKKALKSYAESDTPWTPALTLIVGLHRTLNMIIEEGMDNVIARHAKLANATRTGIKAIGLDLYAPTCPSNAVTAVKVPEKIDGLAFVKKIRDEKGITIAGGQSQAKGKIFRLAHMGYAVDYDVLTALAATEKVLYDLGFSFEIGESVKAAQKALL</sequence>
<dbReference type="Gene3D" id="3.90.1150.10">
    <property type="entry name" value="Aspartate Aminotransferase, domain 1"/>
    <property type="match status" value="1"/>
</dbReference>
<dbReference type="FunFam" id="3.40.640.10:FF:000054">
    <property type="entry name" value="Serine--glyoxylate aminotransferase"/>
    <property type="match status" value="1"/>
</dbReference>
<keyword evidence="3 5" id="KW-0663">Pyridoxal phosphate</keyword>
<dbReference type="PANTHER" id="PTHR21152:SF40">
    <property type="entry name" value="ALANINE--GLYOXYLATE AMINOTRANSFERASE"/>
    <property type="match status" value="1"/>
</dbReference>
<keyword evidence="9" id="KW-0808">Transferase</keyword>
<evidence type="ECO:0000256" key="7">
    <source>
        <dbReference type="RuleBase" id="RU004504"/>
    </source>
</evidence>
<dbReference type="GO" id="GO:0008453">
    <property type="term" value="F:alanine-glyoxylate transaminase activity"/>
    <property type="evidence" value="ECO:0007669"/>
    <property type="project" value="TreeGrafter"/>
</dbReference>
<dbReference type="Pfam" id="PF00266">
    <property type="entry name" value="Aminotran_5"/>
    <property type="match status" value="1"/>
</dbReference>
<organism evidence="9 10">
    <name type="scientific">Candidatus Auribacter fodinae</name>
    <dbReference type="NCBI Taxonomy" id="2093366"/>
    <lineage>
        <taxon>Bacteria</taxon>
        <taxon>Pseudomonadati</taxon>
        <taxon>Candidatus Auribacterota</taxon>
        <taxon>Candidatus Auribacteria</taxon>
        <taxon>Candidatus Auribacterales</taxon>
        <taxon>Candidatus Auribacteraceae</taxon>
        <taxon>Candidatus Auribacter</taxon>
    </lineage>
</organism>
<feature type="binding site" evidence="4">
    <location>
        <position position="333"/>
    </location>
    <ligand>
        <name>substrate</name>
    </ligand>
</feature>
<dbReference type="GO" id="GO:0004760">
    <property type="term" value="F:L-serine-pyruvate transaminase activity"/>
    <property type="evidence" value="ECO:0007669"/>
    <property type="project" value="TreeGrafter"/>
</dbReference>
<evidence type="ECO:0000313" key="9">
    <source>
        <dbReference type="EMBL" id="RJP59148.1"/>
    </source>
</evidence>
<dbReference type="PANTHER" id="PTHR21152">
    <property type="entry name" value="AMINOTRANSFERASE CLASS V"/>
    <property type="match status" value="1"/>
</dbReference>
<comment type="similarity">
    <text evidence="2 6">Belongs to the class-V pyridoxal-phosphate-dependent aminotransferase family.</text>
</comment>
<name>A0A3A4RA07_9BACT</name>
<dbReference type="InterPro" id="IPR015424">
    <property type="entry name" value="PyrdxlP-dep_Trfase"/>
</dbReference>
<accession>A0A3A4RA07</accession>
<comment type="cofactor">
    <cofactor evidence="1 5 7">
        <name>pyridoxal 5'-phosphate</name>
        <dbReference type="ChEBI" id="CHEBI:597326"/>
    </cofactor>
</comment>
<dbReference type="Gene3D" id="3.40.640.10">
    <property type="entry name" value="Type I PLP-dependent aspartate aminotransferase-like (Major domain)"/>
    <property type="match status" value="1"/>
</dbReference>
<reference evidence="9 10" key="1">
    <citation type="journal article" date="2017" name="ISME J.">
        <title>Energy and carbon metabolisms in a deep terrestrial subsurface fluid microbial community.</title>
        <authorList>
            <person name="Momper L."/>
            <person name="Jungbluth S.P."/>
            <person name="Lee M.D."/>
            <person name="Amend J.P."/>
        </authorList>
    </citation>
    <scope>NUCLEOTIDE SEQUENCE [LARGE SCALE GENOMIC DNA]</scope>
    <source>
        <strain evidence="9">SURF_26</strain>
    </source>
</reference>
<evidence type="ECO:0000256" key="1">
    <source>
        <dbReference type="ARBA" id="ARBA00001933"/>
    </source>
</evidence>
<dbReference type="SUPFAM" id="SSF53383">
    <property type="entry name" value="PLP-dependent transferases"/>
    <property type="match status" value="1"/>
</dbReference>
<dbReference type="PROSITE" id="PS00595">
    <property type="entry name" value="AA_TRANSFER_CLASS_5"/>
    <property type="match status" value="1"/>
</dbReference>
<dbReference type="InterPro" id="IPR015422">
    <property type="entry name" value="PyrdxlP-dep_Trfase_small"/>
</dbReference>
<dbReference type="InterPro" id="IPR020578">
    <property type="entry name" value="Aminotrans_V_PyrdxlP_BS"/>
</dbReference>
<dbReference type="InterPro" id="IPR015421">
    <property type="entry name" value="PyrdxlP-dep_Trfase_major"/>
</dbReference>
<dbReference type="InterPro" id="IPR000192">
    <property type="entry name" value="Aminotrans_V_dom"/>
</dbReference>
<proteinExistence type="inferred from homology"/>
<keyword evidence="9" id="KW-0032">Aminotransferase</keyword>
<evidence type="ECO:0000313" key="10">
    <source>
        <dbReference type="Proteomes" id="UP000266426"/>
    </source>
</evidence>
<feature type="domain" description="Aminotransferase class V" evidence="8">
    <location>
        <begin position="27"/>
        <end position="327"/>
    </location>
</feature>
<protein>
    <submittedName>
        <fullName evidence="9">Alanine--glyoxylate aminotransferase family protein</fullName>
    </submittedName>
</protein>
<feature type="modified residue" description="N6-(pyridoxal phosphate)lysine" evidence="5">
    <location>
        <position position="190"/>
    </location>
</feature>
<evidence type="ECO:0000256" key="2">
    <source>
        <dbReference type="ARBA" id="ARBA00009236"/>
    </source>
</evidence>
<dbReference type="PIRSF" id="PIRSF000524">
    <property type="entry name" value="SPT"/>
    <property type="match status" value="1"/>
</dbReference>
<dbReference type="Proteomes" id="UP000266426">
    <property type="component" value="Unassembled WGS sequence"/>
</dbReference>
<dbReference type="GO" id="GO:0019265">
    <property type="term" value="P:glycine biosynthetic process, by transamination of glyoxylate"/>
    <property type="evidence" value="ECO:0007669"/>
    <property type="project" value="TreeGrafter"/>
</dbReference>
<evidence type="ECO:0000256" key="4">
    <source>
        <dbReference type="PIRSR" id="PIRSR000524-1"/>
    </source>
</evidence>
<dbReference type="AlphaFoldDB" id="A0A3A4RA07"/>
<evidence type="ECO:0000256" key="6">
    <source>
        <dbReference type="RuleBase" id="RU004075"/>
    </source>
</evidence>
<dbReference type="InterPro" id="IPR024169">
    <property type="entry name" value="SP_NH2Trfase/AEP_transaminase"/>
</dbReference>
<gene>
    <name evidence="9" type="ORF">C4541_06560</name>
</gene>
<dbReference type="EMBL" id="QZJZ01000054">
    <property type="protein sequence ID" value="RJP59148.1"/>
    <property type="molecule type" value="Genomic_DNA"/>
</dbReference>
<comment type="caution">
    <text evidence="9">The sequence shown here is derived from an EMBL/GenBank/DDBJ whole genome shotgun (WGS) entry which is preliminary data.</text>
</comment>
<evidence type="ECO:0000256" key="5">
    <source>
        <dbReference type="PIRSR" id="PIRSR000524-50"/>
    </source>
</evidence>